<keyword evidence="1" id="KW-1133">Transmembrane helix</keyword>
<name>A0AA39NT90_9AGAR</name>
<organism evidence="2 3">
    <name type="scientific">Armillaria novae-zelandiae</name>
    <dbReference type="NCBI Taxonomy" id="153914"/>
    <lineage>
        <taxon>Eukaryota</taxon>
        <taxon>Fungi</taxon>
        <taxon>Dikarya</taxon>
        <taxon>Basidiomycota</taxon>
        <taxon>Agaricomycotina</taxon>
        <taxon>Agaricomycetes</taxon>
        <taxon>Agaricomycetidae</taxon>
        <taxon>Agaricales</taxon>
        <taxon>Marasmiineae</taxon>
        <taxon>Physalacriaceae</taxon>
        <taxon>Armillaria</taxon>
    </lineage>
</organism>
<dbReference type="Proteomes" id="UP001175227">
    <property type="component" value="Unassembled WGS sequence"/>
</dbReference>
<keyword evidence="1" id="KW-0812">Transmembrane</keyword>
<reference evidence="2" key="1">
    <citation type="submission" date="2023-06" db="EMBL/GenBank/DDBJ databases">
        <authorList>
            <consortium name="Lawrence Berkeley National Laboratory"/>
            <person name="Ahrendt S."/>
            <person name="Sahu N."/>
            <person name="Indic B."/>
            <person name="Wong-Bajracharya J."/>
            <person name="Merenyi Z."/>
            <person name="Ke H.-M."/>
            <person name="Monk M."/>
            <person name="Kocsube S."/>
            <person name="Drula E."/>
            <person name="Lipzen A."/>
            <person name="Balint B."/>
            <person name="Henrissat B."/>
            <person name="Andreopoulos B."/>
            <person name="Martin F.M."/>
            <person name="Harder C.B."/>
            <person name="Rigling D."/>
            <person name="Ford K.L."/>
            <person name="Foster G.D."/>
            <person name="Pangilinan J."/>
            <person name="Papanicolaou A."/>
            <person name="Barry K."/>
            <person name="LaButti K."/>
            <person name="Viragh M."/>
            <person name="Koriabine M."/>
            <person name="Yan M."/>
            <person name="Riley R."/>
            <person name="Champramary S."/>
            <person name="Plett K.L."/>
            <person name="Tsai I.J."/>
            <person name="Slot J."/>
            <person name="Sipos G."/>
            <person name="Plett J."/>
            <person name="Nagy L.G."/>
            <person name="Grigoriev I.V."/>
        </authorList>
    </citation>
    <scope>NUCLEOTIDE SEQUENCE</scope>
    <source>
        <strain evidence="2">ICMP 16352</strain>
    </source>
</reference>
<protein>
    <submittedName>
        <fullName evidence="2">Uncharacterized protein</fullName>
    </submittedName>
</protein>
<evidence type="ECO:0000256" key="1">
    <source>
        <dbReference type="SAM" id="Phobius"/>
    </source>
</evidence>
<evidence type="ECO:0000313" key="3">
    <source>
        <dbReference type="Proteomes" id="UP001175227"/>
    </source>
</evidence>
<feature type="transmembrane region" description="Helical" evidence="1">
    <location>
        <begin position="114"/>
        <end position="138"/>
    </location>
</feature>
<sequence length="235" mass="27484">MAPSQHGSSSRSHHRYQNKTAVRWWEQSSSAHKLKRMGLMPCWWFTSVWSWTPMKKPVMVKRRGGQHWDWHCWWWWWWWWVDGGEDLGTGSGIYVVVNVYSISNFLSIEKIRTLIYIFFSVAVVSDFTIAFLMCYYLHKSRSVTNFPGTSKKLLNLMRVVAVSGLATRQGSQYSYVQMEAKSEQRMLAAMPHHESHFLRIAPKFCSRDTGEHGVNVLLTETQTSDHVKDSRNCEV</sequence>
<accession>A0AA39NT90</accession>
<gene>
    <name evidence="2" type="ORF">IW261DRAFT_1425084</name>
</gene>
<keyword evidence="3" id="KW-1185">Reference proteome</keyword>
<keyword evidence="1" id="KW-0472">Membrane</keyword>
<dbReference type="EMBL" id="JAUEPR010000050">
    <property type="protein sequence ID" value="KAK0471445.1"/>
    <property type="molecule type" value="Genomic_DNA"/>
</dbReference>
<evidence type="ECO:0000313" key="2">
    <source>
        <dbReference type="EMBL" id="KAK0471445.1"/>
    </source>
</evidence>
<dbReference type="AlphaFoldDB" id="A0AA39NT90"/>
<proteinExistence type="predicted"/>
<comment type="caution">
    <text evidence="2">The sequence shown here is derived from an EMBL/GenBank/DDBJ whole genome shotgun (WGS) entry which is preliminary data.</text>
</comment>